<name>A0A8S1VHU4_9CILI</name>
<evidence type="ECO:0000313" key="2">
    <source>
        <dbReference type="Proteomes" id="UP000689195"/>
    </source>
</evidence>
<dbReference type="AlphaFoldDB" id="A0A8S1VHU4"/>
<gene>
    <name evidence="1" type="ORF">PPENT_87.1.T0650258</name>
</gene>
<comment type="caution">
    <text evidence="1">The sequence shown here is derived from an EMBL/GenBank/DDBJ whole genome shotgun (WGS) entry which is preliminary data.</text>
</comment>
<evidence type="ECO:0000313" key="1">
    <source>
        <dbReference type="EMBL" id="CAD8176784.1"/>
    </source>
</evidence>
<organism evidence="1 2">
    <name type="scientific">Paramecium pentaurelia</name>
    <dbReference type="NCBI Taxonomy" id="43138"/>
    <lineage>
        <taxon>Eukaryota</taxon>
        <taxon>Sar</taxon>
        <taxon>Alveolata</taxon>
        <taxon>Ciliophora</taxon>
        <taxon>Intramacronucleata</taxon>
        <taxon>Oligohymenophorea</taxon>
        <taxon>Peniculida</taxon>
        <taxon>Parameciidae</taxon>
        <taxon>Paramecium</taxon>
    </lineage>
</organism>
<reference evidence="1" key="1">
    <citation type="submission" date="2021-01" db="EMBL/GenBank/DDBJ databases">
        <authorList>
            <consortium name="Genoscope - CEA"/>
            <person name="William W."/>
        </authorList>
    </citation>
    <scope>NUCLEOTIDE SEQUENCE</scope>
</reference>
<accession>A0A8S1VHU4</accession>
<sequence>MARIIYCLKKNKTITGSFIEKHILDGPSSTRIIVIYFQNNVSSNKENYYCNCQEQEMELIDWRIN</sequence>
<proteinExistence type="predicted"/>
<dbReference type="Proteomes" id="UP000689195">
    <property type="component" value="Unassembled WGS sequence"/>
</dbReference>
<protein>
    <submittedName>
        <fullName evidence="1">Uncharacterized protein</fullName>
    </submittedName>
</protein>
<keyword evidence="2" id="KW-1185">Reference proteome</keyword>
<dbReference type="EMBL" id="CAJJDO010000065">
    <property type="protein sequence ID" value="CAD8176784.1"/>
    <property type="molecule type" value="Genomic_DNA"/>
</dbReference>